<evidence type="ECO:0000256" key="17">
    <source>
        <dbReference type="ARBA" id="ARBA00023212"/>
    </source>
</evidence>
<evidence type="ECO:0000256" key="4">
    <source>
        <dbReference type="ARBA" id="ARBA00004486"/>
    </source>
</evidence>
<evidence type="ECO:0000256" key="6">
    <source>
        <dbReference type="ARBA" id="ARBA00013627"/>
    </source>
</evidence>
<name>A0ABV0QDW3_9TELE</name>
<dbReference type="PANTHER" id="PTHR15829:SF2">
    <property type="entry name" value="RHO FAMILY-INTERACTING CELL POLARIZATION REGULATOR 2"/>
    <property type="match status" value="1"/>
</dbReference>
<evidence type="ECO:0000256" key="2">
    <source>
        <dbReference type="ARBA" id="ARBA00004245"/>
    </source>
</evidence>
<sequence>MFSKAASGRCNWASLSDSDMRMALHQLHFVGAQLVLLTEILSRGDLTQSDGTSVDELYEAFCIQSRLRDGAIRMKQAFSSSPSTKGTKESIAEVNRRYKEYTEVL</sequence>
<evidence type="ECO:0000256" key="12">
    <source>
        <dbReference type="ARBA" id="ARBA00022740"/>
    </source>
</evidence>
<keyword evidence="9" id="KW-0145">Chemotaxis</keyword>
<keyword evidence="21" id="KW-1185">Reference proteome</keyword>
<organism evidence="20 21">
    <name type="scientific">Xenoophorus captivus</name>
    <dbReference type="NCBI Taxonomy" id="1517983"/>
    <lineage>
        <taxon>Eukaryota</taxon>
        <taxon>Metazoa</taxon>
        <taxon>Chordata</taxon>
        <taxon>Craniata</taxon>
        <taxon>Vertebrata</taxon>
        <taxon>Euteleostomi</taxon>
        <taxon>Actinopterygii</taxon>
        <taxon>Neopterygii</taxon>
        <taxon>Teleostei</taxon>
        <taxon>Neoteleostei</taxon>
        <taxon>Acanthomorphata</taxon>
        <taxon>Ovalentaria</taxon>
        <taxon>Atherinomorphae</taxon>
        <taxon>Cyprinodontiformes</taxon>
        <taxon>Goodeidae</taxon>
        <taxon>Xenoophorus</taxon>
    </lineage>
</organism>
<dbReference type="InterPro" id="IPR031780">
    <property type="entry name" value="FAM65_N"/>
</dbReference>
<proteinExistence type="inferred from homology"/>
<accession>A0ABV0QDW3</accession>
<reference evidence="20 21" key="1">
    <citation type="submission" date="2021-06" db="EMBL/GenBank/DDBJ databases">
        <authorList>
            <person name="Palmer J.M."/>
        </authorList>
    </citation>
    <scope>NUCLEOTIDE SEQUENCE [LARGE SCALE GENOMIC DNA]</scope>
    <source>
        <strain evidence="20 21">XC_2019</strain>
        <tissue evidence="20">Muscle</tissue>
    </source>
</reference>
<evidence type="ECO:0000256" key="1">
    <source>
        <dbReference type="ARBA" id="ARBA00004221"/>
    </source>
</evidence>
<evidence type="ECO:0000256" key="15">
    <source>
        <dbReference type="ARBA" id="ARBA00023054"/>
    </source>
</evidence>
<dbReference type="EMBL" id="JAHRIN010008843">
    <property type="protein sequence ID" value="MEQ2193997.1"/>
    <property type="molecule type" value="Genomic_DNA"/>
</dbReference>
<keyword evidence="12" id="KW-1009">Hearing</keyword>
<keyword evidence="14" id="KW-0130">Cell adhesion</keyword>
<evidence type="ECO:0000256" key="11">
    <source>
        <dbReference type="ARBA" id="ARBA00022700"/>
    </source>
</evidence>
<evidence type="ECO:0000256" key="14">
    <source>
        <dbReference type="ARBA" id="ARBA00022889"/>
    </source>
</evidence>
<comment type="caution">
    <text evidence="20">The sequence shown here is derived from an EMBL/GenBank/DDBJ whole genome shotgun (WGS) entry which is preliminary data.</text>
</comment>
<dbReference type="Pfam" id="PF15903">
    <property type="entry name" value="PL48"/>
    <property type="match status" value="1"/>
</dbReference>
<evidence type="ECO:0000256" key="13">
    <source>
        <dbReference type="ARBA" id="ARBA00022782"/>
    </source>
</evidence>
<keyword evidence="15" id="KW-0175">Coiled coil</keyword>
<evidence type="ECO:0000256" key="8">
    <source>
        <dbReference type="ARBA" id="ARBA00022490"/>
    </source>
</evidence>
<comment type="subcellular location">
    <subcellularLocation>
        <location evidence="1">Apical cell membrane</location>
    </subcellularLocation>
    <subcellularLocation>
        <location evidence="4">Cell projection</location>
        <location evidence="4">Filopodium</location>
    </subcellularLocation>
    <subcellularLocation>
        <location evidence="3">Cell projection</location>
        <location evidence="3">Stereocilium membrane</location>
    </subcellularLocation>
    <subcellularLocation>
        <location evidence="2">Cytoplasm</location>
        <location evidence="2">Cytoskeleton</location>
    </subcellularLocation>
</comment>
<gene>
    <name evidence="20" type="ORF">XENOCAPTIV_020422</name>
</gene>
<evidence type="ECO:0000313" key="21">
    <source>
        <dbReference type="Proteomes" id="UP001434883"/>
    </source>
</evidence>
<keyword evidence="7" id="KW-1003">Cell membrane</keyword>
<keyword evidence="11" id="KW-0734">Signal transduction inhibitor</keyword>
<evidence type="ECO:0000256" key="5">
    <source>
        <dbReference type="ARBA" id="ARBA00005744"/>
    </source>
</evidence>
<keyword evidence="13" id="KW-0221">Differentiation</keyword>
<dbReference type="InterPro" id="IPR026136">
    <property type="entry name" value="RIPOR3"/>
</dbReference>
<evidence type="ECO:0000256" key="3">
    <source>
        <dbReference type="ARBA" id="ARBA00004289"/>
    </source>
</evidence>
<keyword evidence="18" id="KW-0966">Cell projection</keyword>
<evidence type="ECO:0000313" key="20">
    <source>
        <dbReference type="EMBL" id="MEQ2193997.1"/>
    </source>
</evidence>
<evidence type="ECO:0000256" key="7">
    <source>
        <dbReference type="ARBA" id="ARBA00022475"/>
    </source>
</evidence>
<keyword evidence="8" id="KW-0963">Cytoplasm</keyword>
<feature type="domain" description="FAM65 N-terminal" evidence="19">
    <location>
        <begin position="53"/>
        <end position="103"/>
    </location>
</feature>
<protein>
    <recommendedName>
        <fullName evidence="6">Rho family-interacting cell polarization regulator 2</fullName>
    </recommendedName>
</protein>
<comment type="similarity">
    <text evidence="5">Belongs to the RIPOR family.</text>
</comment>
<evidence type="ECO:0000256" key="18">
    <source>
        <dbReference type="ARBA" id="ARBA00023273"/>
    </source>
</evidence>
<dbReference type="Proteomes" id="UP001434883">
    <property type="component" value="Unassembled WGS sequence"/>
</dbReference>
<dbReference type="PANTHER" id="PTHR15829">
    <property type="entry name" value="PROTEIN KINASE PKN/PRK1, EFFECTOR"/>
    <property type="match status" value="1"/>
</dbReference>
<evidence type="ECO:0000256" key="9">
    <source>
        <dbReference type="ARBA" id="ARBA00022500"/>
    </source>
</evidence>
<evidence type="ECO:0000259" key="19">
    <source>
        <dbReference type="Pfam" id="PF15903"/>
    </source>
</evidence>
<feature type="non-terminal residue" evidence="20">
    <location>
        <position position="105"/>
    </location>
</feature>
<keyword evidence="10" id="KW-0517">Myogenesis</keyword>
<evidence type="ECO:0000256" key="10">
    <source>
        <dbReference type="ARBA" id="ARBA00022541"/>
    </source>
</evidence>
<keyword evidence="16" id="KW-0472">Membrane</keyword>
<keyword evidence="17" id="KW-0206">Cytoskeleton</keyword>
<evidence type="ECO:0000256" key="16">
    <source>
        <dbReference type="ARBA" id="ARBA00023136"/>
    </source>
</evidence>